<dbReference type="InterPro" id="IPR011701">
    <property type="entry name" value="MFS"/>
</dbReference>
<dbReference type="PANTHER" id="PTHR43266:SF2">
    <property type="entry name" value="MAJOR FACILITATOR SUPERFAMILY (MFS) PROFILE DOMAIN-CONTAINING PROTEIN"/>
    <property type="match status" value="1"/>
</dbReference>
<reference evidence="8 9" key="1">
    <citation type="submission" date="2020-10" db="EMBL/GenBank/DDBJ databases">
        <title>Complete genome sequence of Paludibaculum fermentans P105T, a facultatively anaerobic acidobacterium capable of dissimilatory Fe(III) reduction.</title>
        <authorList>
            <person name="Dedysh S.N."/>
            <person name="Beletsky A.V."/>
            <person name="Kulichevskaya I.S."/>
            <person name="Mardanov A.V."/>
            <person name="Ravin N.V."/>
        </authorList>
    </citation>
    <scope>NUCLEOTIDE SEQUENCE [LARGE SCALE GENOMIC DNA]</scope>
    <source>
        <strain evidence="8 9">P105</strain>
    </source>
</reference>
<comment type="subcellular location">
    <subcellularLocation>
        <location evidence="1">Cell membrane</location>
        <topology evidence="1">Multi-pass membrane protein</topology>
    </subcellularLocation>
</comment>
<evidence type="ECO:0000256" key="2">
    <source>
        <dbReference type="ARBA" id="ARBA00022448"/>
    </source>
</evidence>
<organism evidence="8 9">
    <name type="scientific">Paludibaculum fermentans</name>
    <dbReference type="NCBI Taxonomy" id="1473598"/>
    <lineage>
        <taxon>Bacteria</taxon>
        <taxon>Pseudomonadati</taxon>
        <taxon>Acidobacteriota</taxon>
        <taxon>Terriglobia</taxon>
        <taxon>Bryobacterales</taxon>
        <taxon>Bryobacteraceae</taxon>
        <taxon>Paludibaculum</taxon>
    </lineage>
</organism>
<keyword evidence="5 7" id="KW-1133">Transmembrane helix</keyword>
<feature type="transmembrane region" description="Helical" evidence="7">
    <location>
        <begin position="47"/>
        <end position="71"/>
    </location>
</feature>
<evidence type="ECO:0000256" key="5">
    <source>
        <dbReference type="ARBA" id="ARBA00022989"/>
    </source>
</evidence>
<name>A0A7S7NPM2_PALFE</name>
<evidence type="ECO:0000256" key="3">
    <source>
        <dbReference type="ARBA" id="ARBA00022475"/>
    </source>
</evidence>
<dbReference type="KEGG" id="pfer:IRI77_32735"/>
<dbReference type="Gene3D" id="1.20.1250.20">
    <property type="entry name" value="MFS general substrate transporter like domains"/>
    <property type="match status" value="1"/>
</dbReference>
<gene>
    <name evidence="8" type="ORF">IRI77_32735</name>
</gene>
<feature type="transmembrane region" description="Helical" evidence="7">
    <location>
        <begin position="362"/>
        <end position="380"/>
    </location>
</feature>
<proteinExistence type="predicted"/>
<feature type="transmembrane region" description="Helical" evidence="7">
    <location>
        <begin position="92"/>
        <end position="116"/>
    </location>
</feature>
<keyword evidence="6 7" id="KW-0472">Membrane</keyword>
<evidence type="ECO:0000313" key="9">
    <source>
        <dbReference type="Proteomes" id="UP000593892"/>
    </source>
</evidence>
<dbReference type="CDD" id="cd06173">
    <property type="entry name" value="MFS_MefA_like"/>
    <property type="match status" value="1"/>
</dbReference>
<feature type="transmembrane region" description="Helical" evidence="7">
    <location>
        <begin position="268"/>
        <end position="286"/>
    </location>
</feature>
<dbReference type="InterPro" id="IPR036259">
    <property type="entry name" value="MFS_trans_sf"/>
</dbReference>
<keyword evidence="4 7" id="KW-0812">Transmembrane</keyword>
<dbReference type="SUPFAM" id="SSF103473">
    <property type="entry name" value="MFS general substrate transporter"/>
    <property type="match status" value="1"/>
</dbReference>
<accession>A0A7S7NPM2</accession>
<sequence>MAGFLKLLRNNRNYRCTWMGQVVSEVGDNFNNIAVFALVMDQTHSGLAISGVMLARAVGMITAGPVAGVVLDRVDRRKAMIVSDLVRAAIAMCFLFCTGQRSTGLLIFLSALLMFASPFFTSGRASILPVIASKAELHTANSLTQTTQWTSVAIGAFLGGATAKGLGYNVAFGFNALSFLVSAACISLLRVPFGASFKAERRDISEDRVARPWQEYREGLAYMGRTPLILAIALVGVGWATGGGAAQILFSLFGEVVFQRGAAGIGEVWGAAGIGLIVGGIVANVWGKKLRFEAYKRLIVVCYIIHGGAYVLFSISRSYGLALFFIGLSRAAVAVSSVMNFTQMLRHVPDEFRGRVFSTMESMVWATMMISMLVAGLASVTVDPRIIGVVAGVLSTTTALGWGWAQARGLLPEPPLSGVNPEEIEVHGEASV</sequence>
<dbReference type="PANTHER" id="PTHR43266">
    <property type="entry name" value="MACROLIDE-EFFLUX PROTEIN"/>
    <property type="match status" value="1"/>
</dbReference>
<evidence type="ECO:0000256" key="6">
    <source>
        <dbReference type="ARBA" id="ARBA00023136"/>
    </source>
</evidence>
<dbReference type="RefSeq" id="WP_194449139.1">
    <property type="nucleotide sequence ID" value="NZ_CP063849.1"/>
</dbReference>
<evidence type="ECO:0000313" key="8">
    <source>
        <dbReference type="EMBL" id="QOY87470.1"/>
    </source>
</evidence>
<dbReference type="InterPro" id="IPR022324">
    <property type="entry name" value="Bacilysin_exporter_BacE_put"/>
</dbReference>
<feature type="transmembrane region" description="Helical" evidence="7">
    <location>
        <begin position="321"/>
        <end position="341"/>
    </location>
</feature>
<protein>
    <submittedName>
        <fullName evidence="8">MFS transporter</fullName>
    </submittedName>
</protein>
<feature type="transmembrane region" description="Helical" evidence="7">
    <location>
        <begin position="227"/>
        <end position="248"/>
    </location>
</feature>
<feature type="transmembrane region" description="Helical" evidence="7">
    <location>
        <begin position="172"/>
        <end position="193"/>
    </location>
</feature>
<dbReference type="AlphaFoldDB" id="A0A7S7NPM2"/>
<dbReference type="GO" id="GO:0005886">
    <property type="term" value="C:plasma membrane"/>
    <property type="evidence" value="ECO:0007669"/>
    <property type="project" value="UniProtKB-SubCell"/>
</dbReference>
<dbReference type="Pfam" id="PF07690">
    <property type="entry name" value="MFS_1"/>
    <property type="match status" value="1"/>
</dbReference>
<evidence type="ECO:0000256" key="1">
    <source>
        <dbReference type="ARBA" id="ARBA00004651"/>
    </source>
</evidence>
<feature type="transmembrane region" description="Helical" evidence="7">
    <location>
        <begin position="298"/>
        <end position="315"/>
    </location>
</feature>
<keyword evidence="2" id="KW-0813">Transport</keyword>
<keyword evidence="3" id="KW-1003">Cell membrane</keyword>
<dbReference type="GO" id="GO:0022857">
    <property type="term" value="F:transmembrane transporter activity"/>
    <property type="evidence" value="ECO:0007669"/>
    <property type="project" value="InterPro"/>
</dbReference>
<keyword evidence="9" id="KW-1185">Reference proteome</keyword>
<feature type="transmembrane region" description="Helical" evidence="7">
    <location>
        <begin position="386"/>
        <end position="405"/>
    </location>
</feature>
<evidence type="ECO:0000256" key="7">
    <source>
        <dbReference type="SAM" id="Phobius"/>
    </source>
</evidence>
<dbReference type="EMBL" id="CP063849">
    <property type="protein sequence ID" value="QOY87470.1"/>
    <property type="molecule type" value="Genomic_DNA"/>
</dbReference>
<dbReference type="PRINTS" id="PR01988">
    <property type="entry name" value="EXPORTERBACE"/>
</dbReference>
<dbReference type="Proteomes" id="UP000593892">
    <property type="component" value="Chromosome"/>
</dbReference>
<evidence type="ECO:0000256" key="4">
    <source>
        <dbReference type="ARBA" id="ARBA00022692"/>
    </source>
</evidence>